<dbReference type="AlphaFoldDB" id="A0A9N9PC07"/>
<dbReference type="EMBL" id="CAJVPY010069058">
    <property type="protein sequence ID" value="CAG8827063.1"/>
    <property type="molecule type" value="Genomic_DNA"/>
</dbReference>
<evidence type="ECO:0000313" key="2">
    <source>
        <dbReference type="EMBL" id="CAG8827063.1"/>
    </source>
</evidence>
<feature type="region of interest" description="Disordered" evidence="1">
    <location>
        <begin position="35"/>
        <end position="55"/>
    </location>
</feature>
<feature type="non-terminal residue" evidence="2">
    <location>
        <position position="55"/>
    </location>
</feature>
<gene>
    <name evidence="2" type="ORF">DERYTH_LOCUS28215</name>
</gene>
<evidence type="ECO:0000256" key="1">
    <source>
        <dbReference type="SAM" id="MobiDB-lite"/>
    </source>
</evidence>
<comment type="caution">
    <text evidence="2">The sequence shown here is derived from an EMBL/GenBank/DDBJ whole genome shotgun (WGS) entry which is preliminary data.</text>
</comment>
<protein>
    <submittedName>
        <fullName evidence="2">17108_t:CDS:1</fullName>
    </submittedName>
</protein>
<keyword evidence="3" id="KW-1185">Reference proteome</keyword>
<organism evidence="2 3">
    <name type="scientific">Dentiscutata erythropus</name>
    <dbReference type="NCBI Taxonomy" id="1348616"/>
    <lineage>
        <taxon>Eukaryota</taxon>
        <taxon>Fungi</taxon>
        <taxon>Fungi incertae sedis</taxon>
        <taxon>Mucoromycota</taxon>
        <taxon>Glomeromycotina</taxon>
        <taxon>Glomeromycetes</taxon>
        <taxon>Diversisporales</taxon>
        <taxon>Gigasporaceae</taxon>
        <taxon>Dentiscutata</taxon>
    </lineage>
</organism>
<evidence type="ECO:0000313" key="3">
    <source>
        <dbReference type="Proteomes" id="UP000789405"/>
    </source>
</evidence>
<dbReference type="Proteomes" id="UP000789405">
    <property type="component" value="Unassembled WGS sequence"/>
</dbReference>
<sequence length="55" mass="6055">EVSIPTISQSKKDLLEAKEGSFPEKVSLEKLSETISEESTEASVSSNLTHDHAYF</sequence>
<feature type="non-terminal residue" evidence="2">
    <location>
        <position position="1"/>
    </location>
</feature>
<proteinExistence type="predicted"/>
<name>A0A9N9PC07_9GLOM</name>
<accession>A0A9N9PC07</accession>
<reference evidence="2" key="1">
    <citation type="submission" date="2021-06" db="EMBL/GenBank/DDBJ databases">
        <authorList>
            <person name="Kallberg Y."/>
            <person name="Tangrot J."/>
            <person name="Rosling A."/>
        </authorList>
    </citation>
    <scope>NUCLEOTIDE SEQUENCE</scope>
    <source>
        <strain evidence="2">MA453B</strain>
    </source>
</reference>